<dbReference type="InterPro" id="IPR017737">
    <property type="entry name" value="TssE1-like"/>
</dbReference>
<proteinExistence type="predicted"/>
<feature type="domain" description="IraD/Gp25-like" evidence="1">
    <location>
        <begin position="30"/>
        <end position="115"/>
    </location>
</feature>
<comment type="caution">
    <text evidence="2">The sequence shown here is derived from an EMBL/GenBank/DDBJ whole genome shotgun (WGS) entry which is preliminary data.</text>
</comment>
<dbReference type="PANTHER" id="PTHR38595:SF2">
    <property type="entry name" value="TYPE VI SECRETION SYSTEM BASEPLATE SUBUNIT TSSE"/>
    <property type="match status" value="1"/>
</dbReference>
<dbReference type="EMBL" id="AOSV01000006">
    <property type="protein sequence ID" value="EMG38280.1"/>
    <property type="molecule type" value="Genomic_DNA"/>
</dbReference>
<dbReference type="OrthoDB" id="1524306at2"/>
<dbReference type="Gene3D" id="3.10.450.40">
    <property type="match status" value="1"/>
</dbReference>
<dbReference type="SUPFAM" id="SSF160719">
    <property type="entry name" value="gpW/gp25-like"/>
    <property type="match status" value="1"/>
</dbReference>
<organism evidence="2 3">
    <name type="scientific">Desulfocurvibacter africanus PCS</name>
    <dbReference type="NCBI Taxonomy" id="1262666"/>
    <lineage>
        <taxon>Bacteria</taxon>
        <taxon>Pseudomonadati</taxon>
        <taxon>Thermodesulfobacteriota</taxon>
        <taxon>Desulfovibrionia</taxon>
        <taxon>Desulfovibrionales</taxon>
        <taxon>Desulfovibrionaceae</taxon>
        <taxon>Desulfocurvibacter</taxon>
    </lineage>
</organism>
<sequence length="138" mass="15469">MIDIRLLERIRLLEKNPERRGVSDSVGIYRSVMNHLGHILNTRQGSAPIAEEFGMPDFTDLPSSYGLDTVRDLERTLQHIIERFEPRLADIRVTALPLDDNHLGLKFQITGRLLLESASSPVEIQALVSPQGNVSLGE</sequence>
<dbReference type="InterPro" id="IPR007048">
    <property type="entry name" value="IraD/Gp25-like"/>
</dbReference>
<protein>
    <submittedName>
        <fullName evidence="2">Type VI secretion system lysozyme-related protein</fullName>
    </submittedName>
</protein>
<gene>
    <name evidence="2" type="ORF">PCS_00953</name>
</gene>
<reference evidence="2 3" key="1">
    <citation type="journal article" date="2013" name="Genome Announc.">
        <title>Draft Genome Sequence for Desulfovibrio africanus Strain PCS.</title>
        <authorList>
            <person name="Brown S.D."/>
            <person name="Utturkar S.M."/>
            <person name="Arkin A.P."/>
            <person name="Deutschbauer A.M."/>
            <person name="Elias D.A."/>
            <person name="Hazen T.C."/>
            <person name="Chakraborty R."/>
        </authorList>
    </citation>
    <scope>NUCLEOTIDE SEQUENCE [LARGE SCALE GENOMIC DNA]</scope>
    <source>
        <strain evidence="2 3">PCS</strain>
    </source>
</reference>
<dbReference type="PANTHER" id="PTHR38595">
    <property type="entry name" value="CYTOPLASMIC PROTEIN-RELATED"/>
    <property type="match status" value="1"/>
</dbReference>
<dbReference type="AlphaFoldDB" id="M5PWB3"/>
<evidence type="ECO:0000259" key="1">
    <source>
        <dbReference type="Pfam" id="PF04965"/>
    </source>
</evidence>
<dbReference type="Pfam" id="PF04965">
    <property type="entry name" value="GPW_gp25"/>
    <property type="match status" value="1"/>
</dbReference>
<dbReference type="PATRIC" id="fig|1262666.3.peg.965"/>
<dbReference type="InterPro" id="IPR053176">
    <property type="entry name" value="T6SS_TssE1-like"/>
</dbReference>
<dbReference type="NCBIfam" id="TIGR03357">
    <property type="entry name" value="VI_zyme"/>
    <property type="match status" value="1"/>
</dbReference>
<evidence type="ECO:0000313" key="3">
    <source>
        <dbReference type="Proteomes" id="UP000011922"/>
    </source>
</evidence>
<dbReference type="Proteomes" id="UP000011922">
    <property type="component" value="Unassembled WGS sequence"/>
</dbReference>
<dbReference type="RefSeq" id="WP_005984527.1">
    <property type="nucleotide sequence ID" value="NZ_AOSV01000006.1"/>
</dbReference>
<name>M5PWB3_DESAF</name>
<evidence type="ECO:0000313" key="2">
    <source>
        <dbReference type="EMBL" id="EMG38280.1"/>
    </source>
</evidence>
<accession>M5PWB3</accession>